<comment type="caution">
    <text evidence="1">The sequence shown here is derived from an EMBL/GenBank/DDBJ whole genome shotgun (WGS) entry which is preliminary data.</text>
</comment>
<organism evidence="1 2">
    <name type="scientific">Cetraspora pellucida</name>
    <dbReference type="NCBI Taxonomy" id="1433469"/>
    <lineage>
        <taxon>Eukaryota</taxon>
        <taxon>Fungi</taxon>
        <taxon>Fungi incertae sedis</taxon>
        <taxon>Mucoromycota</taxon>
        <taxon>Glomeromycotina</taxon>
        <taxon>Glomeromycetes</taxon>
        <taxon>Diversisporales</taxon>
        <taxon>Gigasporaceae</taxon>
        <taxon>Cetraspora</taxon>
    </lineage>
</organism>
<accession>A0A9N9E4B0</accession>
<dbReference type="AlphaFoldDB" id="A0A9N9E4B0"/>
<keyword evidence="2" id="KW-1185">Reference proteome</keyword>
<sequence length="326" mass="37917">MLVKQANEDLLDVTPTCIITGNLIRTYFGVDNLYEVHTSLNDTNKLRYCVNKIQKEKHPFGQDLLGVVYNFSRNIDNFQDYVQRLTTSIAYQCMFNALFDLVKQFNNDSAKFNHIHEKGWTCIIGDLNIAQLTGLGEALALIDNSYTWEKHLIYIFKSCQAEEVELIFDELLTLDSNLIDWVRYYKQPYIIASLNPNISKISYDSWHIAPNNMNCAEAAHAISNREGKQLKGQRIDMHNFKRVDIKAHYNVNLSGQDKSNIARKKLAIKRSIIDLTDESQNSNEPKESSMTMMEELEYEERMLMIAERKKKLRELRISNAIKEHEY</sequence>
<evidence type="ECO:0000313" key="1">
    <source>
        <dbReference type="EMBL" id="CAG8663710.1"/>
    </source>
</evidence>
<protein>
    <submittedName>
        <fullName evidence="1">21478_t:CDS:1</fullName>
    </submittedName>
</protein>
<proteinExistence type="predicted"/>
<dbReference type="EMBL" id="CAJVQA010007911">
    <property type="protein sequence ID" value="CAG8663710.1"/>
    <property type="molecule type" value="Genomic_DNA"/>
</dbReference>
<reference evidence="1" key="1">
    <citation type="submission" date="2021-06" db="EMBL/GenBank/DDBJ databases">
        <authorList>
            <person name="Kallberg Y."/>
            <person name="Tangrot J."/>
            <person name="Rosling A."/>
        </authorList>
    </citation>
    <scope>NUCLEOTIDE SEQUENCE</scope>
    <source>
        <strain evidence="1">FL966</strain>
    </source>
</reference>
<evidence type="ECO:0000313" key="2">
    <source>
        <dbReference type="Proteomes" id="UP000789759"/>
    </source>
</evidence>
<feature type="non-terminal residue" evidence="1">
    <location>
        <position position="326"/>
    </location>
</feature>
<dbReference type="OrthoDB" id="2447531at2759"/>
<name>A0A9N9E4B0_9GLOM</name>
<gene>
    <name evidence="1" type="ORF">CPELLU_LOCUS9926</name>
</gene>
<dbReference type="Proteomes" id="UP000789759">
    <property type="component" value="Unassembled WGS sequence"/>
</dbReference>